<dbReference type="InterPro" id="IPR033131">
    <property type="entry name" value="Pectinesterase_Asp_AS"/>
</dbReference>
<keyword evidence="6 12" id="KW-0063">Aspartyl esterase</keyword>
<evidence type="ECO:0000256" key="9">
    <source>
        <dbReference type="ARBA" id="ARBA00047928"/>
    </source>
</evidence>
<proteinExistence type="inferred from homology"/>
<evidence type="ECO:0000256" key="11">
    <source>
        <dbReference type="PROSITE-ProRule" id="PRU10040"/>
    </source>
</evidence>
<feature type="active site" evidence="11">
    <location>
        <position position="411"/>
    </location>
</feature>
<dbReference type="GO" id="GO:0045490">
    <property type="term" value="P:pectin catabolic process"/>
    <property type="evidence" value="ECO:0007669"/>
    <property type="project" value="UniProtKB-UniRule"/>
</dbReference>
<accession>A0AAV5HHL5</accession>
<protein>
    <recommendedName>
        <fullName evidence="4 12">Pectinesterase</fullName>
        <ecNumber evidence="4 12">3.1.1.11</ecNumber>
    </recommendedName>
</protein>
<dbReference type="EMBL" id="BPVZ01000001">
    <property type="protein sequence ID" value="GKU85414.1"/>
    <property type="molecule type" value="Genomic_DNA"/>
</dbReference>
<dbReference type="GO" id="GO:0030599">
    <property type="term" value="F:pectinesterase activity"/>
    <property type="evidence" value="ECO:0007669"/>
    <property type="project" value="UniProtKB-UniRule"/>
</dbReference>
<comment type="similarity">
    <text evidence="3">In the C-terminal section; belongs to the pectinesterase family.</text>
</comment>
<dbReference type="InterPro" id="IPR035513">
    <property type="entry name" value="Invertase/methylesterase_inhib"/>
</dbReference>
<dbReference type="InterPro" id="IPR006501">
    <property type="entry name" value="Pectinesterase_inhib_dom"/>
</dbReference>
<keyword evidence="5 12" id="KW-0378">Hydrolase</keyword>
<keyword evidence="13" id="KW-1133">Transmembrane helix</keyword>
<dbReference type="FunFam" id="1.20.140.40:FF:000001">
    <property type="entry name" value="Pectinesterase"/>
    <property type="match status" value="1"/>
</dbReference>
<comment type="function">
    <text evidence="10">Acts in the modification of cell walls via demethylesterification of cell wall pectin.</text>
</comment>
<dbReference type="EC" id="3.1.1.11" evidence="4 12"/>
<dbReference type="SUPFAM" id="SSF51126">
    <property type="entry name" value="Pectin lyase-like"/>
    <property type="match status" value="1"/>
</dbReference>
<evidence type="ECO:0000256" key="13">
    <source>
        <dbReference type="SAM" id="Phobius"/>
    </source>
</evidence>
<evidence type="ECO:0000256" key="5">
    <source>
        <dbReference type="ARBA" id="ARBA00022801"/>
    </source>
</evidence>
<gene>
    <name evidence="15" type="ORF">SLEP1_g94</name>
</gene>
<evidence type="ECO:0000256" key="4">
    <source>
        <dbReference type="ARBA" id="ARBA00013229"/>
    </source>
</evidence>
<keyword evidence="16" id="KW-1185">Reference proteome</keyword>
<evidence type="ECO:0000256" key="6">
    <source>
        <dbReference type="ARBA" id="ARBA00023085"/>
    </source>
</evidence>
<dbReference type="CDD" id="cd15798">
    <property type="entry name" value="PMEI-like_3"/>
    <property type="match status" value="1"/>
</dbReference>
<dbReference type="FunFam" id="2.160.20.10:FF:000001">
    <property type="entry name" value="Pectinesterase"/>
    <property type="match status" value="1"/>
</dbReference>
<evidence type="ECO:0000256" key="3">
    <source>
        <dbReference type="ARBA" id="ARBA00007786"/>
    </source>
</evidence>
<dbReference type="InterPro" id="IPR012334">
    <property type="entry name" value="Pectin_lyas_fold"/>
</dbReference>
<dbReference type="Proteomes" id="UP001054252">
    <property type="component" value="Unassembled WGS sequence"/>
</dbReference>
<organism evidence="15 16">
    <name type="scientific">Rubroshorea leprosula</name>
    <dbReference type="NCBI Taxonomy" id="152421"/>
    <lineage>
        <taxon>Eukaryota</taxon>
        <taxon>Viridiplantae</taxon>
        <taxon>Streptophyta</taxon>
        <taxon>Embryophyta</taxon>
        <taxon>Tracheophyta</taxon>
        <taxon>Spermatophyta</taxon>
        <taxon>Magnoliopsida</taxon>
        <taxon>eudicotyledons</taxon>
        <taxon>Gunneridae</taxon>
        <taxon>Pentapetalae</taxon>
        <taxon>rosids</taxon>
        <taxon>malvids</taxon>
        <taxon>Malvales</taxon>
        <taxon>Dipterocarpaceae</taxon>
        <taxon>Rubroshorea</taxon>
    </lineage>
</organism>
<dbReference type="InterPro" id="IPR011050">
    <property type="entry name" value="Pectin_lyase_fold/virulence"/>
</dbReference>
<keyword evidence="13" id="KW-0472">Membrane</keyword>
<keyword evidence="7" id="KW-1015">Disulfide bond</keyword>
<evidence type="ECO:0000256" key="10">
    <source>
        <dbReference type="ARBA" id="ARBA00057335"/>
    </source>
</evidence>
<dbReference type="PANTHER" id="PTHR31707">
    <property type="entry name" value="PECTINESTERASE"/>
    <property type="match status" value="1"/>
</dbReference>
<evidence type="ECO:0000256" key="8">
    <source>
        <dbReference type="ARBA" id="ARBA00023180"/>
    </source>
</evidence>
<dbReference type="InterPro" id="IPR000070">
    <property type="entry name" value="Pectinesterase_cat"/>
</dbReference>
<feature type="domain" description="Pectinesterase inhibitor" evidence="14">
    <location>
        <begin position="53"/>
        <end position="205"/>
    </location>
</feature>
<sequence>MSSDGKNKRIIIMSVSGVLLIALVVAVVIGVGKNSNSHASAGPAGASPSGISTSSKAIKAICQPVDYKDACEKSMNSAAPNTTDPKELIKVGFQVAMDEIKKAMANSTTLKNVAKDPMAKQALDNCQELMDYSIQDLKNSFDQLGAFDLTSMDDYLEDLKVWLSGSITYQQTCLDGFDNTTGEAGAKMKEILKTSQELTSNGLAMITEFTSILANLGIPGFSSNGGGSGGERRLLAEDGMPSWVSTGQRRLLAANPATIKPDVIVAKDGSGKYKTINEAIKDIPKKGNKTFVIYIKQGVYEEQVNLVKSHTNVMFLGDGPTKTKITGSLNWADGTGTYKTATVGIAADNFMAKDIGFENSAGAIKHQAVALRVSGDKAIFYNCQMDGYQDTLYAHNHRQFYRDCTITGTIDFIFGDSPSFFQNCKIIVRKPLPNQQCIVTAQGRIEKRQVSAIVLQNCTISGDPEYIPVKDKNRAYLGRPWKAFSRTIIMQSQIDDIIAPEGFLPWAGDFALNTLLYVEYNNRGPGAEQSKRVTWKGIKKYNADAIQKYTAARFFGGNSWIPQTGVPYVPGMIPGL</sequence>
<dbReference type="AlphaFoldDB" id="A0AAV5HHL5"/>
<dbReference type="SMART" id="SM00856">
    <property type="entry name" value="PMEI"/>
    <property type="match status" value="1"/>
</dbReference>
<keyword evidence="8" id="KW-0325">Glycoprotein</keyword>
<evidence type="ECO:0000256" key="7">
    <source>
        <dbReference type="ARBA" id="ARBA00023157"/>
    </source>
</evidence>
<dbReference type="SUPFAM" id="SSF101148">
    <property type="entry name" value="Plant invertase/pectin methylesterase inhibitor"/>
    <property type="match status" value="1"/>
</dbReference>
<evidence type="ECO:0000313" key="15">
    <source>
        <dbReference type="EMBL" id="GKU85414.1"/>
    </source>
</evidence>
<comment type="caution">
    <text evidence="15">The sequence shown here is derived from an EMBL/GenBank/DDBJ whole genome shotgun (WGS) entry which is preliminary data.</text>
</comment>
<keyword evidence="13" id="KW-0812">Transmembrane</keyword>
<dbReference type="Gene3D" id="2.160.20.10">
    <property type="entry name" value="Single-stranded right-handed beta-helix, Pectin lyase-like"/>
    <property type="match status" value="1"/>
</dbReference>
<evidence type="ECO:0000256" key="12">
    <source>
        <dbReference type="RuleBase" id="RU000589"/>
    </source>
</evidence>
<dbReference type="Pfam" id="PF04043">
    <property type="entry name" value="PMEI"/>
    <property type="match status" value="1"/>
</dbReference>
<comment type="similarity">
    <text evidence="2">In the N-terminal section; belongs to the PMEI family.</text>
</comment>
<dbReference type="GO" id="GO:0042545">
    <property type="term" value="P:cell wall modification"/>
    <property type="evidence" value="ECO:0007669"/>
    <property type="project" value="UniProtKB-UniRule"/>
</dbReference>
<dbReference type="Pfam" id="PF01095">
    <property type="entry name" value="Pectinesterase"/>
    <property type="match status" value="1"/>
</dbReference>
<dbReference type="Gene3D" id="1.20.140.40">
    <property type="entry name" value="Invertase/pectin methylesterase inhibitor family protein"/>
    <property type="match status" value="1"/>
</dbReference>
<dbReference type="GO" id="GO:0004857">
    <property type="term" value="F:enzyme inhibitor activity"/>
    <property type="evidence" value="ECO:0007669"/>
    <property type="project" value="InterPro"/>
</dbReference>
<evidence type="ECO:0000313" key="16">
    <source>
        <dbReference type="Proteomes" id="UP001054252"/>
    </source>
</evidence>
<evidence type="ECO:0000259" key="14">
    <source>
        <dbReference type="SMART" id="SM00856"/>
    </source>
</evidence>
<reference evidence="15 16" key="1">
    <citation type="journal article" date="2021" name="Commun. Biol.">
        <title>The genome of Shorea leprosula (Dipterocarpaceae) highlights the ecological relevance of drought in aseasonal tropical rainforests.</title>
        <authorList>
            <person name="Ng K.K.S."/>
            <person name="Kobayashi M.J."/>
            <person name="Fawcett J.A."/>
            <person name="Hatakeyama M."/>
            <person name="Paape T."/>
            <person name="Ng C.H."/>
            <person name="Ang C.C."/>
            <person name="Tnah L.H."/>
            <person name="Lee C.T."/>
            <person name="Nishiyama T."/>
            <person name="Sese J."/>
            <person name="O'Brien M.J."/>
            <person name="Copetti D."/>
            <person name="Mohd Noor M.I."/>
            <person name="Ong R.C."/>
            <person name="Putra M."/>
            <person name="Sireger I.Z."/>
            <person name="Indrioko S."/>
            <person name="Kosugi Y."/>
            <person name="Izuno A."/>
            <person name="Isagi Y."/>
            <person name="Lee S.L."/>
            <person name="Shimizu K.K."/>
        </authorList>
    </citation>
    <scope>NUCLEOTIDE SEQUENCE [LARGE SCALE GENOMIC DNA]</scope>
    <source>
        <strain evidence="15">214</strain>
    </source>
</reference>
<comment type="pathway">
    <text evidence="1 12">Glycan metabolism; pectin degradation; 2-dehydro-3-deoxy-D-gluconate from pectin: step 1/5.</text>
</comment>
<comment type="catalytic activity">
    <reaction evidence="9 12">
        <text>[(1-&gt;4)-alpha-D-galacturonosyl methyl ester](n) + n H2O = [(1-&gt;4)-alpha-D-galacturonosyl](n) + n methanol + n H(+)</text>
        <dbReference type="Rhea" id="RHEA:22380"/>
        <dbReference type="Rhea" id="RHEA-COMP:14570"/>
        <dbReference type="Rhea" id="RHEA-COMP:14573"/>
        <dbReference type="ChEBI" id="CHEBI:15377"/>
        <dbReference type="ChEBI" id="CHEBI:15378"/>
        <dbReference type="ChEBI" id="CHEBI:17790"/>
        <dbReference type="ChEBI" id="CHEBI:140522"/>
        <dbReference type="ChEBI" id="CHEBI:140523"/>
        <dbReference type="EC" id="3.1.1.11"/>
    </reaction>
</comment>
<feature type="transmembrane region" description="Helical" evidence="13">
    <location>
        <begin position="12"/>
        <end position="32"/>
    </location>
</feature>
<dbReference type="PROSITE" id="PS00503">
    <property type="entry name" value="PECTINESTERASE_2"/>
    <property type="match status" value="1"/>
</dbReference>
<evidence type="ECO:0000256" key="2">
    <source>
        <dbReference type="ARBA" id="ARBA00006027"/>
    </source>
</evidence>
<name>A0AAV5HHL5_9ROSI</name>
<dbReference type="NCBIfam" id="TIGR01614">
    <property type="entry name" value="PME_inhib"/>
    <property type="match status" value="1"/>
</dbReference>
<evidence type="ECO:0000256" key="1">
    <source>
        <dbReference type="ARBA" id="ARBA00005184"/>
    </source>
</evidence>